<dbReference type="EMBL" id="RCMI01000435">
    <property type="protein sequence ID" value="KAG2910944.1"/>
    <property type="molecule type" value="Genomic_DNA"/>
</dbReference>
<reference evidence="5 6" key="1">
    <citation type="submission" date="2018-01" db="EMBL/GenBank/DDBJ databases">
        <title>Draft genome of the strawberry crown rot pathogen Phytophthora cactorum.</title>
        <authorList>
            <person name="Armitage A.D."/>
            <person name="Lysoe E."/>
            <person name="Nellist C.F."/>
            <person name="Harrison R.J."/>
            <person name="Brurberg M.B."/>
        </authorList>
    </citation>
    <scope>NUCLEOTIDE SEQUENCE [LARGE SCALE GENOMIC DNA]</scope>
    <source>
        <strain evidence="5 6">10300</strain>
    </source>
</reference>
<evidence type="ECO:0000313" key="3">
    <source>
        <dbReference type="EMBL" id="KAG2910944.1"/>
    </source>
</evidence>
<dbReference type="Proteomes" id="UP000774804">
    <property type="component" value="Unassembled WGS sequence"/>
</dbReference>
<dbReference type="EMBL" id="RCML01000429">
    <property type="protein sequence ID" value="KAG2977303.1"/>
    <property type="molecule type" value="Genomic_DNA"/>
</dbReference>
<dbReference type="EMBL" id="MJFZ01000422">
    <property type="protein sequence ID" value="RAW29525.1"/>
    <property type="molecule type" value="Genomic_DNA"/>
</dbReference>
<feature type="compositionally biased region" description="Basic and acidic residues" evidence="1">
    <location>
        <begin position="1"/>
        <end position="16"/>
    </location>
</feature>
<dbReference type="Proteomes" id="UP000735874">
    <property type="component" value="Unassembled WGS sequence"/>
</dbReference>
<keyword evidence="6" id="KW-1185">Reference proteome</keyword>
<evidence type="ECO:0000313" key="5">
    <source>
        <dbReference type="EMBL" id="RAW29525.1"/>
    </source>
</evidence>
<accession>A0A329RYJ0</accession>
<dbReference type="Proteomes" id="UP000697107">
    <property type="component" value="Unassembled WGS sequence"/>
</dbReference>
<organism evidence="5 6">
    <name type="scientific">Phytophthora cactorum</name>
    <dbReference type="NCBI Taxonomy" id="29920"/>
    <lineage>
        <taxon>Eukaryota</taxon>
        <taxon>Sar</taxon>
        <taxon>Stramenopiles</taxon>
        <taxon>Oomycota</taxon>
        <taxon>Peronosporomycetes</taxon>
        <taxon>Peronosporales</taxon>
        <taxon>Peronosporaceae</taxon>
        <taxon>Phytophthora</taxon>
    </lineage>
</organism>
<comment type="caution">
    <text evidence="5">The sequence shown here is derived from an EMBL/GenBank/DDBJ whole genome shotgun (WGS) entry which is preliminary data.</text>
</comment>
<sequence>MFNENNELRHTPEREVSVQASPDPDFVDVQDLQPRYTPVNYFNP</sequence>
<reference evidence="2" key="2">
    <citation type="submission" date="2018-10" db="EMBL/GenBank/DDBJ databases">
        <title>Effector identification in a new, highly contiguous assembly of the strawberry crown rot pathogen Phytophthora cactorum.</title>
        <authorList>
            <person name="Armitage A.D."/>
            <person name="Nellist C.F."/>
            <person name="Bates H."/>
            <person name="Vickerstaff R.J."/>
            <person name="Harrison R.J."/>
        </authorList>
    </citation>
    <scope>NUCLEOTIDE SEQUENCE</scope>
    <source>
        <strain evidence="2">15-7</strain>
        <strain evidence="3">4032</strain>
        <strain evidence="4">P415</strain>
    </source>
</reference>
<protein>
    <submittedName>
        <fullName evidence="5">Uncharacterized protein</fullName>
    </submittedName>
</protein>
<dbReference type="AlphaFoldDB" id="A0A329RYJ0"/>
<name>A0A329RYJ0_9STRA</name>
<dbReference type="VEuPathDB" id="FungiDB:PC110_g14115"/>
<evidence type="ECO:0000313" key="4">
    <source>
        <dbReference type="EMBL" id="KAG2977303.1"/>
    </source>
</evidence>
<dbReference type="Proteomes" id="UP000251314">
    <property type="component" value="Unassembled WGS sequence"/>
</dbReference>
<dbReference type="EMBL" id="RCMG01000458">
    <property type="protein sequence ID" value="KAG2853862.1"/>
    <property type="molecule type" value="Genomic_DNA"/>
</dbReference>
<evidence type="ECO:0000313" key="6">
    <source>
        <dbReference type="Proteomes" id="UP000251314"/>
    </source>
</evidence>
<evidence type="ECO:0000256" key="1">
    <source>
        <dbReference type="SAM" id="MobiDB-lite"/>
    </source>
</evidence>
<gene>
    <name evidence="5" type="ORF">PC110_g14115</name>
    <name evidence="2" type="ORF">PC113_g13811</name>
    <name evidence="3" type="ORF">PC115_g12732</name>
    <name evidence="4" type="ORF">PC118_g12954</name>
</gene>
<evidence type="ECO:0000313" key="2">
    <source>
        <dbReference type="EMBL" id="KAG2853862.1"/>
    </source>
</evidence>
<feature type="region of interest" description="Disordered" evidence="1">
    <location>
        <begin position="1"/>
        <end position="44"/>
    </location>
</feature>
<proteinExistence type="predicted"/>